<keyword evidence="2" id="KW-0456">Lyase</keyword>
<sequence length="465" mass="51270">MLCAASYFILLVVFAHSHLQARAASSYPLEFVDPNYIASRQFDISTHRAGTTIERWALEFSGRGPWSVTNTTVTPPSGDKHDYMSWITHSWPNCTGVTNVTLTADNEWQFCPHVDHPEENPDAVKVNIASISSFNDLADAVLYNSIASAISRANRDVYSNRAVSHLNMWFLDPEKRMNPNLNYAQMKRGPKGLLGQYGGVMELRGIVKIASGISILRVSKNDHYTPAIDQGMATWCNQYIQWLGNNIQGVRESLAINYHGSAFHAQLAALKLIANDQSGALQSIDVFFNGKFMNQIDSSGEQPLERDSGPEAQHHRTQNIAALIALARLAKFIDPSSTYWNKTTTQGGSIQSALRFAMGTAERSQVANDTRDLANSVAAVASTFGDPDGKYEAFLSKADPGYVRQPYFFWNQPLSGGDEDRDRQNMTGRPRANGAGGGCRNWFTTDSTYTFLVVVGILSAAGLFF</sequence>
<feature type="signal peptide" evidence="4">
    <location>
        <begin position="1"/>
        <end position="23"/>
    </location>
</feature>
<evidence type="ECO:0000313" key="6">
    <source>
        <dbReference type="EMBL" id="KAL0070268.1"/>
    </source>
</evidence>
<dbReference type="Proteomes" id="UP001437256">
    <property type="component" value="Unassembled WGS sequence"/>
</dbReference>
<accession>A0ABR3A9K4</accession>
<feature type="domain" description="Alginate lyase" evidence="5">
    <location>
        <begin position="67"/>
        <end position="359"/>
    </location>
</feature>
<reference evidence="6 7" key="1">
    <citation type="submission" date="2024-05" db="EMBL/GenBank/DDBJ databases">
        <title>A draft genome resource for the thread blight pathogen Marasmius tenuissimus strain MS-2.</title>
        <authorList>
            <person name="Yulfo-Soto G.E."/>
            <person name="Baruah I.K."/>
            <person name="Amoako-Attah I."/>
            <person name="Bukari Y."/>
            <person name="Meinhardt L.W."/>
            <person name="Bailey B.A."/>
            <person name="Cohen S.P."/>
        </authorList>
    </citation>
    <scope>NUCLEOTIDE SEQUENCE [LARGE SCALE GENOMIC DNA]</scope>
    <source>
        <strain evidence="6 7">MS-2</strain>
    </source>
</reference>
<gene>
    <name evidence="6" type="ORF">AAF712_002760</name>
</gene>
<evidence type="ECO:0000256" key="3">
    <source>
        <dbReference type="SAM" id="MobiDB-lite"/>
    </source>
</evidence>
<evidence type="ECO:0000256" key="2">
    <source>
        <dbReference type="ARBA" id="ARBA00023239"/>
    </source>
</evidence>
<proteinExistence type="predicted"/>
<evidence type="ECO:0000256" key="4">
    <source>
        <dbReference type="SAM" id="SignalP"/>
    </source>
</evidence>
<dbReference type="InterPro" id="IPR008929">
    <property type="entry name" value="Chondroitin_lyas"/>
</dbReference>
<feature type="chain" id="PRO_5046302549" description="Alginate lyase domain-containing protein" evidence="4">
    <location>
        <begin position="24"/>
        <end position="465"/>
    </location>
</feature>
<feature type="region of interest" description="Disordered" evidence="3">
    <location>
        <begin position="414"/>
        <end position="434"/>
    </location>
</feature>
<protein>
    <recommendedName>
        <fullName evidence="5">Alginate lyase domain-containing protein</fullName>
    </recommendedName>
</protein>
<dbReference type="EMBL" id="JBBXMP010000008">
    <property type="protein sequence ID" value="KAL0070268.1"/>
    <property type="molecule type" value="Genomic_DNA"/>
</dbReference>
<dbReference type="Gene3D" id="1.50.10.100">
    <property type="entry name" value="Chondroitin AC/alginate lyase"/>
    <property type="match status" value="1"/>
</dbReference>
<evidence type="ECO:0000259" key="5">
    <source>
        <dbReference type="Pfam" id="PF05426"/>
    </source>
</evidence>
<dbReference type="Pfam" id="PF05426">
    <property type="entry name" value="Alginate_lyase"/>
    <property type="match status" value="1"/>
</dbReference>
<name>A0ABR3A9K4_9AGAR</name>
<keyword evidence="1 4" id="KW-0732">Signal</keyword>
<evidence type="ECO:0000313" key="7">
    <source>
        <dbReference type="Proteomes" id="UP001437256"/>
    </source>
</evidence>
<dbReference type="SUPFAM" id="SSF48230">
    <property type="entry name" value="Chondroitin AC/alginate lyase"/>
    <property type="match status" value="1"/>
</dbReference>
<organism evidence="6 7">
    <name type="scientific">Marasmius tenuissimus</name>
    <dbReference type="NCBI Taxonomy" id="585030"/>
    <lineage>
        <taxon>Eukaryota</taxon>
        <taxon>Fungi</taxon>
        <taxon>Dikarya</taxon>
        <taxon>Basidiomycota</taxon>
        <taxon>Agaricomycotina</taxon>
        <taxon>Agaricomycetes</taxon>
        <taxon>Agaricomycetidae</taxon>
        <taxon>Agaricales</taxon>
        <taxon>Marasmiineae</taxon>
        <taxon>Marasmiaceae</taxon>
        <taxon>Marasmius</taxon>
    </lineage>
</organism>
<comment type="caution">
    <text evidence="6">The sequence shown here is derived from an EMBL/GenBank/DDBJ whole genome shotgun (WGS) entry which is preliminary data.</text>
</comment>
<dbReference type="InterPro" id="IPR008397">
    <property type="entry name" value="Alginate_lyase_dom"/>
</dbReference>
<evidence type="ECO:0000256" key="1">
    <source>
        <dbReference type="ARBA" id="ARBA00022729"/>
    </source>
</evidence>
<keyword evidence="7" id="KW-1185">Reference proteome</keyword>